<organism evidence="11 12">
    <name type="scientific">Microbacterium faecale</name>
    <dbReference type="NCBI Taxonomy" id="1804630"/>
    <lineage>
        <taxon>Bacteria</taxon>
        <taxon>Bacillati</taxon>
        <taxon>Actinomycetota</taxon>
        <taxon>Actinomycetes</taxon>
        <taxon>Micrococcales</taxon>
        <taxon>Microbacteriaceae</taxon>
        <taxon>Microbacterium</taxon>
    </lineage>
</organism>
<feature type="transmembrane region" description="Helical" evidence="8">
    <location>
        <begin position="201"/>
        <end position="223"/>
    </location>
</feature>
<reference evidence="11" key="2">
    <citation type="submission" date="2020-09" db="EMBL/GenBank/DDBJ databases">
        <authorList>
            <person name="Sun Q."/>
            <person name="Zhou Y."/>
        </authorList>
    </citation>
    <scope>NUCLEOTIDE SEQUENCE</scope>
    <source>
        <strain evidence="11">CGMCC 1.15152</strain>
    </source>
</reference>
<dbReference type="RefSeq" id="WP_229730857.1">
    <property type="nucleotide sequence ID" value="NZ_BMHO01000001.1"/>
</dbReference>
<evidence type="ECO:0000313" key="11">
    <source>
        <dbReference type="EMBL" id="GGD27592.1"/>
    </source>
</evidence>
<comment type="subcellular location">
    <subcellularLocation>
        <location evidence="1">Cell membrane</location>
        <topology evidence="1">Multi-pass membrane protein</topology>
    </subcellularLocation>
</comment>
<evidence type="ECO:0000259" key="9">
    <source>
        <dbReference type="Pfam" id="PF06738"/>
    </source>
</evidence>
<dbReference type="Pfam" id="PF06738">
    <property type="entry name" value="ThrE"/>
    <property type="match status" value="1"/>
</dbReference>
<name>A0A916Y2J0_9MICO</name>
<dbReference type="EMBL" id="BMHO01000001">
    <property type="protein sequence ID" value="GGD27592.1"/>
    <property type="molecule type" value="Genomic_DNA"/>
</dbReference>
<feature type="transmembrane region" description="Helical" evidence="8">
    <location>
        <begin position="267"/>
        <end position="287"/>
    </location>
</feature>
<evidence type="ECO:0000256" key="1">
    <source>
        <dbReference type="ARBA" id="ARBA00004651"/>
    </source>
</evidence>
<comment type="caution">
    <text evidence="11">The sequence shown here is derived from an EMBL/GenBank/DDBJ whole genome shotgun (WGS) entry which is preliminary data.</text>
</comment>
<dbReference type="InterPro" id="IPR010619">
    <property type="entry name" value="ThrE-like_N"/>
</dbReference>
<evidence type="ECO:0000256" key="3">
    <source>
        <dbReference type="ARBA" id="ARBA00022692"/>
    </source>
</evidence>
<dbReference type="GO" id="GO:0005886">
    <property type="term" value="C:plasma membrane"/>
    <property type="evidence" value="ECO:0007669"/>
    <property type="project" value="UniProtKB-SubCell"/>
</dbReference>
<keyword evidence="2" id="KW-1003">Cell membrane</keyword>
<dbReference type="Proteomes" id="UP000633205">
    <property type="component" value="Unassembled WGS sequence"/>
</dbReference>
<feature type="transmembrane region" description="Helical" evidence="8">
    <location>
        <begin position="307"/>
        <end position="327"/>
    </location>
</feature>
<dbReference type="Pfam" id="PF12821">
    <property type="entry name" value="ThrE_2"/>
    <property type="match status" value="1"/>
</dbReference>
<sequence>MSDRRHRRVLGGLKRVLWNDPARRNMTEQLPIIDDRLAQRIIDLAMRVAEVMLSIGASAKEVTLAALRITNAYGLKSVHVNVTFNSVILSDHRAGSGDPITLMRVVRSAAPDHAKLQRLQGLVNDVESGMPLDEAISDFQRIRRTPFMYSNVVMVGVQAMLGIAIALMYGAGWLTLVIVFVASLLVALTQLGLVRLRVPIFFTQAAGGLVLVAFAVCVLALASNGVDALAAVRPSVLVSSGIVMMLAGLAVVGAAQDAIDGFSLTAGGRILDIAVMTMGLVVGIIVGLEAARQLGIGLEMPREVLAFGPPLGHVAGAMLIAAAVAVLNGSGISIILVSAALGALAWAGWYVLSSISGVPYAGAVFGGALVASFVGSVVADRLSVPSIAVTTAAMIPMVPGTSVFLGLLGFVSADADQAQFIGAFDSLFTAGMIGIALAAGATFGIMIGSPLRLRLGNRTVTMRSKARPVSAAGGTAAFEVVRTEPVDAPQYDVEHEDAVAESDDPHPLTKPYDT</sequence>
<dbReference type="PANTHER" id="PTHR34390:SF2">
    <property type="entry name" value="SUCCINATE TRANSPORTER SUBUNIT YJJP-RELATED"/>
    <property type="match status" value="1"/>
</dbReference>
<keyword evidence="5 8" id="KW-0472">Membrane</keyword>
<comment type="similarity">
    <text evidence="6">Belongs to the ThrE exporter (TC 2.A.79) family.</text>
</comment>
<dbReference type="AlphaFoldDB" id="A0A916Y2J0"/>
<evidence type="ECO:0000256" key="4">
    <source>
        <dbReference type="ARBA" id="ARBA00022989"/>
    </source>
</evidence>
<keyword evidence="4 8" id="KW-1133">Transmembrane helix</keyword>
<evidence type="ECO:0000256" key="8">
    <source>
        <dbReference type="SAM" id="Phobius"/>
    </source>
</evidence>
<keyword evidence="3 8" id="KW-0812">Transmembrane</keyword>
<feature type="compositionally biased region" description="Basic and acidic residues" evidence="7">
    <location>
        <begin position="492"/>
        <end position="514"/>
    </location>
</feature>
<evidence type="ECO:0000313" key="12">
    <source>
        <dbReference type="Proteomes" id="UP000633205"/>
    </source>
</evidence>
<dbReference type="GO" id="GO:0015744">
    <property type="term" value="P:succinate transport"/>
    <property type="evidence" value="ECO:0007669"/>
    <property type="project" value="TreeGrafter"/>
</dbReference>
<evidence type="ECO:0000256" key="7">
    <source>
        <dbReference type="SAM" id="MobiDB-lite"/>
    </source>
</evidence>
<reference evidence="11" key="1">
    <citation type="journal article" date="2014" name="Int. J. Syst. Evol. Microbiol.">
        <title>Complete genome sequence of Corynebacterium casei LMG S-19264T (=DSM 44701T), isolated from a smear-ripened cheese.</title>
        <authorList>
            <consortium name="US DOE Joint Genome Institute (JGI-PGF)"/>
            <person name="Walter F."/>
            <person name="Albersmeier A."/>
            <person name="Kalinowski J."/>
            <person name="Ruckert C."/>
        </authorList>
    </citation>
    <scope>NUCLEOTIDE SEQUENCE</scope>
    <source>
        <strain evidence="11">CGMCC 1.15152</strain>
    </source>
</reference>
<feature type="transmembrane region" description="Helical" evidence="8">
    <location>
        <begin position="334"/>
        <end position="352"/>
    </location>
</feature>
<feature type="transmembrane region" description="Helical" evidence="8">
    <location>
        <begin position="235"/>
        <end position="255"/>
    </location>
</feature>
<dbReference type="InterPro" id="IPR050539">
    <property type="entry name" value="ThrE_Dicarb/AminoAcid_Exp"/>
</dbReference>
<proteinExistence type="inferred from homology"/>
<feature type="transmembrane region" description="Helical" evidence="8">
    <location>
        <begin position="173"/>
        <end position="194"/>
    </location>
</feature>
<dbReference type="InterPro" id="IPR024528">
    <property type="entry name" value="ThrE_2"/>
</dbReference>
<evidence type="ECO:0000259" key="10">
    <source>
        <dbReference type="Pfam" id="PF12821"/>
    </source>
</evidence>
<evidence type="ECO:0000256" key="2">
    <source>
        <dbReference type="ARBA" id="ARBA00022475"/>
    </source>
</evidence>
<evidence type="ECO:0000256" key="6">
    <source>
        <dbReference type="ARBA" id="ARBA00034125"/>
    </source>
</evidence>
<feature type="region of interest" description="Disordered" evidence="7">
    <location>
        <begin position="491"/>
        <end position="514"/>
    </location>
</feature>
<feature type="transmembrane region" description="Helical" evidence="8">
    <location>
        <begin position="386"/>
        <end position="407"/>
    </location>
</feature>
<feature type="transmembrane region" description="Helical" evidence="8">
    <location>
        <begin position="427"/>
        <end position="448"/>
    </location>
</feature>
<gene>
    <name evidence="11" type="ORF">GCM10010915_04580</name>
</gene>
<keyword evidence="12" id="KW-1185">Reference proteome</keyword>
<dbReference type="PANTHER" id="PTHR34390">
    <property type="entry name" value="UPF0442 PROTEIN YJJB-RELATED"/>
    <property type="match status" value="1"/>
</dbReference>
<protein>
    <submittedName>
        <fullName evidence="11">Membrane protein</fullName>
    </submittedName>
</protein>
<evidence type="ECO:0000256" key="5">
    <source>
        <dbReference type="ARBA" id="ARBA00023136"/>
    </source>
</evidence>
<dbReference type="GO" id="GO:0022857">
    <property type="term" value="F:transmembrane transporter activity"/>
    <property type="evidence" value="ECO:0007669"/>
    <property type="project" value="InterPro"/>
</dbReference>
<feature type="domain" description="Threonine/serine exporter-like N-terminal" evidence="9">
    <location>
        <begin position="43"/>
        <end position="289"/>
    </location>
</feature>
<feature type="transmembrane region" description="Helical" evidence="8">
    <location>
        <begin position="358"/>
        <end position="379"/>
    </location>
</feature>
<feature type="domain" description="Threonine/Serine exporter ThrE" evidence="10">
    <location>
        <begin position="315"/>
        <end position="443"/>
    </location>
</feature>
<accession>A0A916Y2J0</accession>